<dbReference type="KEGG" id="cna:AB433_18105"/>
<dbReference type="InterPro" id="IPR036010">
    <property type="entry name" value="2Fe-2S_ferredoxin-like_sf"/>
</dbReference>
<reference evidence="1 2" key="1">
    <citation type="submission" date="2015-06" db="EMBL/GenBank/DDBJ databases">
        <authorList>
            <person name="Zeng Y."/>
            <person name="Huang Y."/>
        </authorList>
    </citation>
    <scope>NUCLEOTIDE SEQUENCE [LARGE SCALE GENOMIC DNA]</scope>
    <source>
        <strain evidence="1 2">PQ-2</strain>
        <plasmid evidence="2">Plasmid p1</plasmid>
    </source>
</reference>
<dbReference type="OrthoDB" id="7858822at2"/>
<keyword evidence="2" id="KW-1185">Reference proteome</keyword>
<dbReference type="InterPro" id="IPR001041">
    <property type="entry name" value="2Fe-2S_ferredoxin-type"/>
</dbReference>
<geneLocation type="plasmid" evidence="1 2">
    <name>p1</name>
</geneLocation>
<dbReference type="InterPro" id="IPR006058">
    <property type="entry name" value="2Fe2S_fd_BS"/>
</dbReference>
<evidence type="ECO:0000313" key="2">
    <source>
        <dbReference type="Proteomes" id="UP000035287"/>
    </source>
</evidence>
<evidence type="ECO:0000313" key="1">
    <source>
        <dbReference type="EMBL" id="AKM12053.1"/>
    </source>
</evidence>
<organism evidence="1 2">
    <name type="scientific">Croceicoccus naphthovorans</name>
    <dbReference type="NCBI Taxonomy" id="1348774"/>
    <lineage>
        <taxon>Bacteria</taxon>
        <taxon>Pseudomonadati</taxon>
        <taxon>Pseudomonadota</taxon>
        <taxon>Alphaproteobacteria</taxon>
        <taxon>Sphingomonadales</taxon>
        <taxon>Erythrobacteraceae</taxon>
        <taxon>Croceicoccus</taxon>
    </lineage>
</organism>
<dbReference type="PATRIC" id="fig|1348774.3.peg.3812"/>
<dbReference type="PROSITE" id="PS00197">
    <property type="entry name" value="2FE2S_FER_1"/>
    <property type="match status" value="1"/>
</dbReference>
<dbReference type="RefSeq" id="WP_047824518.1">
    <property type="nucleotide sequence ID" value="NZ_CP011771.1"/>
</dbReference>
<dbReference type="InterPro" id="IPR012675">
    <property type="entry name" value="Beta-grasp_dom_sf"/>
</dbReference>
<protein>
    <submittedName>
        <fullName evidence="1">Ferredoxin</fullName>
    </submittedName>
</protein>
<proteinExistence type="predicted"/>
<accession>A0A0G3XNC6</accession>
<dbReference type="Pfam" id="PF00111">
    <property type="entry name" value="Fer2"/>
    <property type="match status" value="1"/>
</dbReference>
<dbReference type="Proteomes" id="UP000035287">
    <property type="component" value="Plasmid p1"/>
</dbReference>
<gene>
    <name evidence="1" type="ORF">AB433_18105</name>
</gene>
<dbReference type="PROSITE" id="PS51085">
    <property type="entry name" value="2FE2S_FER_2"/>
    <property type="match status" value="1"/>
</dbReference>
<dbReference type="Gene3D" id="3.10.20.30">
    <property type="match status" value="1"/>
</dbReference>
<keyword evidence="1" id="KW-0614">Plasmid</keyword>
<dbReference type="AlphaFoldDB" id="A0A0G3XNC6"/>
<sequence>MARTVTGLYQIRVVGGGEFTCGGDERVLLAMERCGAGDIGVGCRGGGCGICRVKVVEGDYRTGKMSAAKVSDSDLQAGYALACRLFPAGNLVIAVE</sequence>
<dbReference type="GO" id="GO:0051537">
    <property type="term" value="F:2 iron, 2 sulfur cluster binding"/>
    <property type="evidence" value="ECO:0007669"/>
    <property type="project" value="InterPro"/>
</dbReference>
<name>A0A0G3XNC6_9SPHN</name>
<dbReference type="SUPFAM" id="SSF54292">
    <property type="entry name" value="2Fe-2S ferredoxin-like"/>
    <property type="match status" value="1"/>
</dbReference>
<dbReference type="EMBL" id="CP011771">
    <property type="protein sequence ID" value="AKM12053.1"/>
    <property type="molecule type" value="Genomic_DNA"/>
</dbReference>